<evidence type="ECO:0000313" key="6">
    <source>
        <dbReference type="EMBL" id="QHJ12116.1"/>
    </source>
</evidence>
<dbReference type="KEGG" id="pmes:FX988_02367"/>
<comment type="function">
    <text evidence="4">Catalyzes the formation of sulfite from phosphoadenosine 5'-phosphosulfate (PAPS) using thioredoxin as an electron donor.</text>
</comment>
<sequence>MRNLTLQSSQNAEPNDGTPKILTQVSLEELNQQLEAKSAVQRVTWALENLEPTFMLSSSFGAQAAVMLHMLTQQFPDIPVVLTDTGYLFPETYQFIDELTERLNLNLQVYRAPMSGAWQEARFGKLWEKGAEGIEQYNKLNKVQPMQQALSELEVKTWFAGLRRSQSEMRESLSILQKLTRQVKVYPILDWSNKDVHYYLKDNDMPYHPLWEQGYVSIGDWHTTRSLQEGMDEKDTRFFGLKRECGLHEFGDGDGI</sequence>
<dbReference type="GO" id="GO:0019379">
    <property type="term" value="P:sulfate assimilation, phosphoadenylyl sulfate reduction by phosphoadenylyl-sulfate reductase (thioredoxin)"/>
    <property type="evidence" value="ECO:0007669"/>
    <property type="project" value="UniProtKB-UniRule"/>
</dbReference>
<dbReference type="InterPro" id="IPR002500">
    <property type="entry name" value="PAPS_reduct_dom"/>
</dbReference>
<dbReference type="NCBIfam" id="NF002537">
    <property type="entry name" value="PRK02090.1"/>
    <property type="match status" value="1"/>
</dbReference>
<protein>
    <recommendedName>
        <fullName evidence="4">Phosphoadenosine 5'-phosphosulfate reductase</fullName>
        <shortName evidence="4">PAPS reductase</shortName>
        <ecNumber evidence="4">1.8.4.8</ecNumber>
    </recommendedName>
    <alternativeName>
        <fullName evidence="4">3'-phosphoadenylylsulfate reductase</fullName>
    </alternativeName>
    <alternativeName>
        <fullName evidence="4">PAPS reductase, thioredoxin dependent</fullName>
    </alternativeName>
    <alternativeName>
        <fullName evidence="4">PAPS sulfotransferase</fullName>
    </alternativeName>
    <alternativeName>
        <fullName evidence="4">PAdoPS reductase</fullName>
    </alternativeName>
</protein>
<dbReference type="PIRSF" id="PIRSF000857">
    <property type="entry name" value="PAPS_reductase"/>
    <property type="match status" value="1"/>
</dbReference>
<reference evidence="6 7" key="1">
    <citation type="submission" date="2019-12" db="EMBL/GenBank/DDBJ databases">
        <title>Genome sequencing and assembly of endphytes of Porphyra tenera.</title>
        <authorList>
            <person name="Park J.M."/>
            <person name="Shin R."/>
            <person name="Jo S.H."/>
        </authorList>
    </citation>
    <scope>NUCLEOTIDE SEQUENCE [LARGE SCALE GENOMIC DNA]</scope>
    <source>
        <strain evidence="6 7">GPM4</strain>
    </source>
</reference>
<comment type="similarity">
    <text evidence="1 4">Belongs to the PAPS reductase family. CysH subfamily.</text>
</comment>
<gene>
    <name evidence="4" type="primary">cysH</name>
    <name evidence="6" type="ORF">FX988_02367</name>
</gene>
<dbReference type="UniPathway" id="UPA00140">
    <property type="reaction ID" value="UER00206"/>
</dbReference>
<dbReference type="GO" id="GO:0005737">
    <property type="term" value="C:cytoplasm"/>
    <property type="evidence" value="ECO:0007669"/>
    <property type="project" value="UniProtKB-SubCell"/>
</dbReference>
<name>A0A857JKN1_9ALTE</name>
<evidence type="ECO:0000256" key="1">
    <source>
        <dbReference type="ARBA" id="ARBA00009732"/>
    </source>
</evidence>
<comment type="subcellular location">
    <subcellularLocation>
        <location evidence="4">Cytoplasm</location>
    </subcellularLocation>
</comment>
<dbReference type="InterPro" id="IPR014729">
    <property type="entry name" value="Rossmann-like_a/b/a_fold"/>
</dbReference>
<dbReference type="SUPFAM" id="SSF52402">
    <property type="entry name" value="Adenine nucleotide alpha hydrolases-like"/>
    <property type="match status" value="1"/>
</dbReference>
<keyword evidence="7" id="KW-1185">Reference proteome</keyword>
<evidence type="ECO:0000256" key="4">
    <source>
        <dbReference type="HAMAP-Rule" id="MF_00063"/>
    </source>
</evidence>
<dbReference type="NCBIfam" id="TIGR00434">
    <property type="entry name" value="cysH"/>
    <property type="match status" value="1"/>
</dbReference>
<dbReference type="InterPro" id="IPR004511">
    <property type="entry name" value="PAPS/APS_Rdtase"/>
</dbReference>
<dbReference type="PANTHER" id="PTHR46509">
    <property type="entry name" value="PHOSPHOADENOSINE PHOSPHOSULFATE REDUCTASE"/>
    <property type="match status" value="1"/>
</dbReference>
<comment type="catalytic activity">
    <reaction evidence="4">
        <text>[thioredoxin]-disulfide + sulfite + adenosine 3',5'-bisphosphate + 2 H(+) = [thioredoxin]-dithiol + 3'-phosphoadenylyl sulfate</text>
        <dbReference type="Rhea" id="RHEA:11724"/>
        <dbReference type="Rhea" id="RHEA-COMP:10698"/>
        <dbReference type="Rhea" id="RHEA-COMP:10700"/>
        <dbReference type="ChEBI" id="CHEBI:15378"/>
        <dbReference type="ChEBI" id="CHEBI:17359"/>
        <dbReference type="ChEBI" id="CHEBI:29950"/>
        <dbReference type="ChEBI" id="CHEBI:50058"/>
        <dbReference type="ChEBI" id="CHEBI:58339"/>
        <dbReference type="ChEBI" id="CHEBI:58343"/>
        <dbReference type="EC" id="1.8.4.8"/>
    </reaction>
</comment>
<feature type="active site" description="Nucleophile; cysteine thiosulfonate intermediate" evidence="4">
    <location>
        <position position="245"/>
    </location>
</feature>
<keyword evidence="2 4" id="KW-0963">Cytoplasm</keyword>
<dbReference type="FunFam" id="3.40.50.620:FF:000043">
    <property type="entry name" value="Phosphoadenosine phosphosulfate reductase"/>
    <property type="match status" value="1"/>
</dbReference>
<dbReference type="OrthoDB" id="9794018at2"/>
<dbReference type="PANTHER" id="PTHR46509:SF1">
    <property type="entry name" value="PHOSPHOADENOSINE PHOSPHOSULFATE REDUCTASE"/>
    <property type="match status" value="1"/>
</dbReference>
<dbReference type="Gene3D" id="3.40.50.620">
    <property type="entry name" value="HUPs"/>
    <property type="match status" value="1"/>
</dbReference>
<keyword evidence="3 4" id="KW-0560">Oxidoreductase</keyword>
<comment type="caution">
    <text evidence="4">Lacks conserved residue(s) required for the propagation of feature annotation.</text>
</comment>
<dbReference type="EMBL" id="CP047656">
    <property type="protein sequence ID" value="QHJ12116.1"/>
    <property type="molecule type" value="Genomic_DNA"/>
</dbReference>
<accession>A0A857JKN1</accession>
<dbReference type="Pfam" id="PF01507">
    <property type="entry name" value="PAPS_reduct"/>
    <property type="match status" value="1"/>
</dbReference>
<dbReference type="NCBIfam" id="TIGR02057">
    <property type="entry name" value="PAPS_reductase"/>
    <property type="match status" value="1"/>
</dbReference>
<dbReference type="HAMAP" id="MF_00063">
    <property type="entry name" value="CysH"/>
    <property type="match status" value="1"/>
</dbReference>
<proteinExistence type="inferred from homology"/>
<dbReference type="Proteomes" id="UP000464524">
    <property type="component" value="Chromosome"/>
</dbReference>
<dbReference type="GO" id="GO:0004604">
    <property type="term" value="F:phosphoadenylyl-sulfate reductase (thioredoxin) activity"/>
    <property type="evidence" value="ECO:0007669"/>
    <property type="project" value="UniProtKB-UniRule"/>
</dbReference>
<dbReference type="InterPro" id="IPR011800">
    <property type="entry name" value="PAPS_reductase_CysH"/>
</dbReference>
<comment type="pathway">
    <text evidence="4">Sulfur metabolism; hydrogen sulfide biosynthesis; sulfite from sulfate: step 3/3.</text>
</comment>
<dbReference type="RefSeq" id="WP_160180027.1">
    <property type="nucleotide sequence ID" value="NZ_CP047656.1"/>
</dbReference>
<dbReference type="CDD" id="cd23945">
    <property type="entry name" value="PAPS_reductase"/>
    <property type="match status" value="1"/>
</dbReference>
<dbReference type="AlphaFoldDB" id="A0A857JKN1"/>
<dbReference type="GO" id="GO:0070814">
    <property type="term" value="P:hydrogen sulfide biosynthetic process"/>
    <property type="evidence" value="ECO:0007669"/>
    <property type="project" value="UniProtKB-UniRule"/>
</dbReference>
<evidence type="ECO:0000259" key="5">
    <source>
        <dbReference type="Pfam" id="PF01507"/>
    </source>
</evidence>
<dbReference type="EC" id="1.8.4.8" evidence="4"/>
<evidence type="ECO:0000313" key="7">
    <source>
        <dbReference type="Proteomes" id="UP000464524"/>
    </source>
</evidence>
<organism evidence="6 7">
    <name type="scientific">Paraglaciecola mesophila</name>
    <dbReference type="NCBI Taxonomy" id="197222"/>
    <lineage>
        <taxon>Bacteria</taxon>
        <taxon>Pseudomonadati</taxon>
        <taxon>Pseudomonadota</taxon>
        <taxon>Gammaproteobacteria</taxon>
        <taxon>Alteromonadales</taxon>
        <taxon>Alteromonadaceae</taxon>
        <taxon>Paraglaciecola</taxon>
    </lineage>
</organism>
<evidence type="ECO:0000256" key="2">
    <source>
        <dbReference type="ARBA" id="ARBA00022490"/>
    </source>
</evidence>
<feature type="domain" description="Phosphoadenosine phosphosulphate reductase" evidence="5">
    <location>
        <begin position="54"/>
        <end position="225"/>
    </location>
</feature>
<evidence type="ECO:0000256" key="3">
    <source>
        <dbReference type="ARBA" id="ARBA00023002"/>
    </source>
</evidence>